<dbReference type="FunFam" id="3.40.50.720:FF:000203">
    <property type="entry name" value="D-3-phosphoglycerate dehydrogenase (SerA)"/>
    <property type="match status" value="1"/>
</dbReference>
<dbReference type="InterPro" id="IPR029752">
    <property type="entry name" value="D-isomer_DH_CS1"/>
</dbReference>
<evidence type="ECO:0000259" key="7">
    <source>
        <dbReference type="Pfam" id="PF02826"/>
    </source>
</evidence>
<protein>
    <submittedName>
        <fullName evidence="8">Glyoxylate/hydroxypyruvate reductase B</fullName>
        <ecNumber evidence="8">1.1.1.79</ecNumber>
    </submittedName>
</protein>
<feature type="domain" description="D-isomer specific 2-hydroxyacid dehydrogenase catalytic" evidence="6">
    <location>
        <begin position="5"/>
        <end position="314"/>
    </location>
</feature>
<dbReference type="SUPFAM" id="SSF52283">
    <property type="entry name" value="Formate/glycerate dehydrogenase catalytic domain-like"/>
    <property type="match status" value="1"/>
</dbReference>
<evidence type="ECO:0000259" key="6">
    <source>
        <dbReference type="Pfam" id="PF00389"/>
    </source>
</evidence>
<reference evidence="8 9" key="1">
    <citation type="submission" date="2018-06" db="EMBL/GenBank/DDBJ databases">
        <authorList>
            <consortium name="Pathogen Informatics"/>
            <person name="Doyle S."/>
        </authorList>
    </citation>
    <scope>NUCLEOTIDE SEQUENCE [LARGE SCALE GENOMIC DNA]</scope>
    <source>
        <strain evidence="8 9">NCTC12112</strain>
    </source>
</reference>
<dbReference type="GO" id="GO:0030267">
    <property type="term" value="F:glyoxylate reductase (NADPH) activity"/>
    <property type="evidence" value="ECO:0007669"/>
    <property type="project" value="UniProtKB-EC"/>
</dbReference>
<evidence type="ECO:0000256" key="2">
    <source>
        <dbReference type="ARBA" id="ARBA00022605"/>
    </source>
</evidence>
<dbReference type="CDD" id="cd12173">
    <property type="entry name" value="PGDH_4"/>
    <property type="match status" value="1"/>
</dbReference>
<feature type="domain" description="D-isomer specific 2-hydroxyacid dehydrogenase NAD-binding" evidence="7">
    <location>
        <begin position="107"/>
        <end position="282"/>
    </location>
</feature>
<dbReference type="SUPFAM" id="SSF51735">
    <property type="entry name" value="NAD(P)-binding Rossmann-fold domains"/>
    <property type="match status" value="1"/>
</dbReference>
<dbReference type="Proteomes" id="UP000249008">
    <property type="component" value="Chromosome 1"/>
</dbReference>
<dbReference type="EMBL" id="LS483487">
    <property type="protein sequence ID" value="SQJ00133.1"/>
    <property type="molecule type" value="Genomic_DNA"/>
</dbReference>
<evidence type="ECO:0000256" key="5">
    <source>
        <dbReference type="RuleBase" id="RU003719"/>
    </source>
</evidence>
<dbReference type="GO" id="GO:0008652">
    <property type="term" value="P:amino acid biosynthetic process"/>
    <property type="evidence" value="ECO:0007669"/>
    <property type="project" value="UniProtKB-KW"/>
</dbReference>
<dbReference type="GeneID" id="78455079"/>
<dbReference type="InterPro" id="IPR006140">
    <property type="entry name" value="D-isomer_DH_NAD-bd"/>
</dbReference>
<keyword evidence="3 5" id="KW-0560">Oxidoreductase</keyword>
<dbReference type="GO" id="GO:0051287">
    <property type="term" value="F:NAD binding"/>
    <property type="evidence" value="ECO:0007669"/>
    <property type="project" value="InterPro"/>
</dbReference>
<dbReference type="AlphaFoldDB" id="A0AAX2J7X7"/>
<dbReference type="InterPro" id="IPR036291">
    <property type="entry name" value="NAD(P)-bd_dom_sf"/>
</dbReference>
<comment type="similarity">
    <text evidence="1 5">Belongs to the D-isomer specific 2-hydroxyacid dehydrogenase family.</text>
</comment>
<dbReference type="EC" id="1.1.1.79" evidence="8"/>
<evidence type="ECO:0000313" key="9">
    <source>
        <dbReference type="Proteomes" id="UP000249008"/>
    </source>
</evidence>
<keyword evidence="4" id="KW-0520">NAD</keyword>
<dbReference type="PANTHER" id="PTHR42789:SF1">
    <property type="entry name" value="D-ISOMER SPECIFIC 2-HYDROXYACID DEHYDROGENASE FAMILY PROTEIN (AFU_ORTHOLOGUE AFUA_6G10090)"/>
    <property type="match status" value="1"/>
</dbReference>
<dbReference type="PANTHER" id="PTHR42789">
    <property type="entry name" value="D-ISOMER SPECIFIC 2-HYDROXYACID DEHYDROGENASE FAMILY PROTEIN (AFU_ORTHOLOGUE AFUA_6G10090)"/>
    <property type="match status" value="1"/>
</dbReference>
<dbReference type="KEGG" id="ful:C4N20_09665"/>
<dbReference type="InterPro" id="IPR050857">
    <property type="entry name" value="D-2-hydroxyacid_DH"/>
</dbReference>
<proteinExistence type="inferred from homology"/>
<evidence type="ECO:0000313" key="8">
    <source>
        <dbReference type="EMBL" id="SQJ00133.1"/>
    </source>
</evidence>
<dbReference type="PROSITE" id="PS00065">
    <property type="entry name" value="D_2_HYDROXYACID_DH_1"/>
    <property type="match status" value="1"/>
</dbReference>
<dbReference type="InterPro" id="IPR006139">
    <property type="entry name" value="D-isomer_2_OHA_DH_cat_dom"/>
</dbReference>
<dbReference type="Pfam" id="PF00389">
    <property type="entry name" value="2-Hacid_dh"/>
    <property type="match status" value="1"/>
</dbReference>
<keyword evidence="2" id="KW-0028">Amino-acid biosynthesis</keyword>
<dbReference type="Pfam" id="PF02826">
    <property type="entry name" value="2-Hacid_dh_C"/>
    <property type="match status" value="1"/>
</dbReference>
<gene>
    <name evidence="8" type="primary">ghrB_1</name>
    <name evidence="8" type="ORF">NCTC12112_00488</name>
</gene>
<evidence type="ECO:0000256" key="3">
    <source>
        <dbReference type="ARBA" id="ARBA00023002"/>
    </source>
</evidence>
<accession>A0AAX2J7X7</accession>
<evidence type="ECO:0000256" key="4">
    <source>
        <dbReference type="ARBA" id="ARBA00023027"/>
    </source>
</evidence>
<evidence type="ECO:0000256" key="1">
    <source>
        <dbReference type="ARBA" id="ARBA00005854"/>
    </source>
</evidence>
<name>A0AAX2J7X7_9FUSO</name>
<dbReference type="RefSeq" id="WP_005979486.1">
    <property type="nucleotide sequence ID" value="NZ_CABKNW010000004.1"/>
</dbReference>
<organism evidence="8 9">
    <name type="scientific">Fusobacterium ulcerans</name>
    <dbReference type="NCBI Taxonomy" id="861"/>
    <lineage>
        <taxon>Bacteria</taxon>
        <taxon>Fusobacteriati</taxon>
        <taxon>Fusobacteriota</taxon>
        <taxon>Fusobacteriia</taxon>
        <taxon>Fusobacteriales</taxon>
        <taxon>Fusobacteriaceae</taxon>
        <taxon>Fusobacterium</taxon>
    </lineage>
</organism>
<sequence length="319" mass="35022">MSHKVLIPQAVAKEGVELLKSYGFEIKHGSGASEEDLIKDVADCDAILLRTAPCTEAVLKAGKNLKIVARHGAGYNNVDLEAAAKLGIWATNAPDSTTNTVAEFVLGAILAVSKRIFLMNKKIKEGDFFFKNNHKGMDLTGKKLGVVGFGRIGRKVAYKAFYGLGMEILAYDPFLTKENCPDYVTICDWETIFKESDIISLHMPLIKENIGCVGKKEFTNMKKSAHFINCARGEVVNEKELIEALKTEEIAGAFLDVFEQEPPLEDNPLLSMDNVIVTPHMASNTEECMILMAVQAASEIVKVLSNEKPCWPVNNPVGK</sequence>
<dbReference type="Gene3D" id="3.40.50.720">
    <property type="entry name" value="NAD(P)-binding Rossmann-like Domain"/>
    <property type="match status" value="2"/>
</dbReference>